<evidence type="ECO:0000313" key="2">
    <source>
        <dbReference type="Proteomes" id="UP001054837"/>
    </source>
</evidence>
<organism evidence="1 2">
    <name type="scientific">Caerostris darwini</name>
    <dbReference type="NCBI Taxonomy" id="1538125"/>
    <lineage>
        <taxon>Eukaryota</taxon>
        <taxon>Metazoa</taxon>
        <taxon>Ecdysozoa</taxon>
        <taxon>Arthropoda</taxon>
        <taxon>Chelicerata</taxon>
        <taxon>Arachnida</taxon>
        <taxon>Araneae</taxon>
        <taxon>Araneomorphae</taxon>
        <taxon>Entelegynae</taxon>
        <taxon>Araneoidea</taxon>
        <taxon>Araneidae</taxon>
        <taxon>Caerostris</taxon>
    </lineage>
</organism>
<protein>
    <submittedName>
        <fullName evidence="1">Uncharacterized protein</fullName>
    </submittedName>
</protein>
<accession>A0AAV4QF00</accession>
<gene>
    <name evidence="1" type="ORF">CDAR_584691</name>
</gene>
<dbReference type="Proteomes" id="UP001054837">
    <property type="component" value="Unassembled WGS sequence"/>
</dbReference>
<keyword evidence="2" id="KW-1185">Reference proteome</keyword>
<evidence type="ECO:0000313" key="1">
    <source>
        <dbReference type="EMBL" id="GIY06590.1"/>
    </source>
</evidence>
<comment type="caution">
    <text evidence="1">The sequence shown here is derived from an EMBL/GenBank/DDBJ whole genome shotgun (WGS) entry which is preliminary data.</text>
</comment>
<dbReference type="EMBL" id="BPLQ01004233">
    <property type="protein sequence ID" value="GIY06590.1"/>
    <property type="molecule type" value="Genomic_DNA"/>
</dbReference>
<reference evidence="1 2" key="1">
    <citation type="submission" date="2021-06" db="EMBL/GenBank/DDBJ databases">
        <title>Caerostris darwini draft genome.</title>
        <authorList>
            <person name="Kono N."/>
            <person name="Arakawa K."/>
        </authorList>
    </citation>
    <scope>NUCLEOTIDE SEQUENCE [LARGE SCALE GENOMIC DNA]</scope>
</reference>
<name>A0AAV4QF00_9ARAC</name>
<proteinExistence type="predicted"/>
<dbReference type="AlphaFoldDB" id="A0AAV4QF00"/>
<sequence>MATTAKVVVRKFVFAPRCRGVSAKRSAKLNNDELRELGDMDDALVDWPRSSPDEVQDVGFDTRKKMMLQKLLEKFNDYSLREEDN</sequence>